<proteinExistence type="predicted"/>
<dbReference type="WBParaSite" id="RSKR_0000864900.1">
    <property type="protein sequence ID" value="RSKR_0000864900.1"/>
    <property type="gene ID" value="RSKR_0000864900"/>
</dbReference>
<sequence>MENYKDIFKNFIKSLKSRQQSTDYGDSITPSSFTSSQKSTDASSLVKNQKFAAAISPLESVIIPVEESSPDAMETGIESPFLKNRAHFRKFPSKQFTFKRSSANRDGSDLEIIGKIEKDLSERIMSEQSSWREIQVANKVTGETEKTFQCLANGKCSKYFDNKKSLARHQLTHLTDQFYCMRCHQLFNRCSNCRRHQLRCNGTKTSADKFDMVKYHLHNKRKMVVDSSN</sequence>
<accession>A0AC35U6Z7</accession>
<name>A0AC35U6Z7_9BILA</name>
<evidence type="ECO:0000313" key="2">
    <source>
        <dbReference type="WBParaSite" id="RSKR_0000864900.1"/>
    </source>
</evidence>
<protein>
    <submittedName>
        <fullName evidence="2">C2H2-type domain-containing protein</fullName>
    </submittedName>
</protein>
<organism evidence="1 2">
    <name type="scientific">Rhabditophanes sp. KR3021</name>
    <dbReference type="NCBI Taxonomy" id="114890"/>
    <lineage>
        <taxon>Eukaryota</taxon>
        <taxon>Metazoa</taxon>
        <taxon>Ecdysozoa</taxon>
        <taxon>Nematoda</taxon>
        <taxon>Chromadorea</taxon>
        <taxon>Rhabditida</taxon>
        <taxon>Tylenchina</taxon>
        <taxon>Panagrolaimomorpha</taxon>
        <taxon>Strongyloidoidea</taxon>
        <taxon>Alloionematidae</taxon>
        <taxon>Rhabditophanes</taxon>
    </lineage>
</organism>
<evidence type="ECO:0000313" key="1">
    <source>
        <dbReference type="Proteomes" id="UP000095286"/>
    </source>
</evidence>
<reference evidence="2" key="1">
    <citation type="submission" date="2016-11" db="UniProtKB">
        <authorList>
            <consortium name="WormBaseParasite"/>
        </authorList>
    </citation>
    <scope>IDENTIFICATION</scope>
    <source>
        <strain evidence="2">KR3021</strain>
    </source>
</reference>
<dbReference type="Proteomes" id="UP000095286">
    <property type="component" value="Unplaced"/>
</dbReference>